<keyword evidence="1" id="KW-0472">Membrane</keyword>
<evidence type="ECO:0000313" key="3">
    <source>
        <dbReference type="Proteomes" id="UP000694240"/>
    </source>
</evidence>
<sequence>MVSYGSIRDGFSVMGLSGSVGHGDLNMRMSLFTNPWLGLSKFWVSTSLADVILILAIRVLFPLHRGVIVRAMMWFIHGVFPGLPGLLDLVAIIVDDILMQICGPRRIWEPGITLEAFVVKIANELFGVRCIIGWDYTGTKSNGFFLCDVEFQTKNANKAYISQSSKMVYEEGT</sequence>
<feature type="transmembrane region" description="Helical" evidence="1">
    <location>
        <begin position="73"/>
        <end position="94"/>
    </location>
</feature>
<keyword evidence="3" id="KW-1185">Reference proteome</keyword>
<dbReference type="AlphaFoldDB" id="A0A8T1XKV9"/>
<keyword evidence="1" id="KW-0812">Transmembrane</keyword>
<name>A0A8T1XKV9_9BRAS</name>
<evidence type="ECO:0000256" key="1">
    <source>
        <dbReference type="SAM" id="Phobius"/>
    </source>
</evidence>
<dbReference type="EMBL" id="JAEFBK010000013">
    <property type="protein sequence ID" value="KAG7532924.1"/>
    <property type="molecule type" value="Genomic_DNA"/>
</dbReference>
<gene>
    <name evidence="2" type="ORF">ISN45_Aa08g005690</name>
</gene>
<reference evidence="2 3" key="1">
    <citation type="submission" date="2020-12" db="EMBL/GenBank/DDBJ databases">
        <title>Concerted genomic and epigenomic changes stabilize Arabidopsis allopolyploids.</title>
        <authorList>
            <person name="Chen Z."/>
        </authorList>
    </citation>
    <scope>NUCLEOTIDE SEQUENCE [LARGE SCALE GENOMIC DNA]</scope>
    <source>
        <strain evidence="2">Allo738</strain>
        <tissue evidence="2">Leaf</tissue>
    </source>
</reference>
<organism evidence="2 3">
    <name type="scientific">Arabidopsis thaliana x Arabidopsis arenosa</name>
    <dbReference type="NCBI Taxonomy" id="1240361"/>
    <lineage>
        <taxon>Eukaryota</taxon>
        <taxon>Viridiplantae</taxon>
        <taxon>Streptophyta</taxon>
        <taxon>Embryophyta</taxon>
        <taxon>Tracheophyta</taxon>
        <taxon>Spermatophyta</taxon>
        <taxon>Magnoliopsida</taxon>
        <taxon>eudicotyledons</taxon>
        <taxon>Gunneridae</taxon>
        <taxon>Pentapetalae</taxon>
        <taxon>rosids</taxon>
        <taxon>malvids</taxon>
        <taxon>Brassicales</taxon>
        <taxon>Brassicaceae</taxon>
        <taxon>Camelineae</taxon>
        <taxon>Arabidopsis</taxon>
    </lineage>
</organism>
<proteinExistence type="predicted"/>
<evidence type="ECO:0000313" key="2">
    <source>
        <dbReference type="EMBL" id="KAG7532924.1"/>
    </source>
</evidence>
<comment type="caution">
    <text evidence="2">The sequence shown here is derived from an EMBL/GenBank/DDBJ whole genome shotgun (WGS) entry which is preliminary data.</text>
</comment>
<protein>
    <submittedName>
        <fullName evidence="2">Uncharacterized protein</fullName>
    </submittedName>
</protein>
<feature type="transmembrane region" description="Helical" evidence="1">
    <location>
        <begin position="42"/>
        <end position="61"/>
    </location>
</feature>
<accession>A0A8T1XKV9</accession>
<keyword evidence="1" id="KW-1133">Transmembrane helix</keyword>
<dbReference type="Proteomes" id="UP000694240">
    <property type="component" value="Chromosome 13"/>
</dbReference>